<dbReference type="InterPro" id="IPR044145">
    <property type="entry name" value="IF2_II"/>
</dbReference>
<dbReference type="HAMAP" id="MF_00100_B">
    <property type="entry name" value="IF_2_B"/>
    <property type="match status" value="1"/>
</dbReference>
<feature type="domain" description="Tr-type G" evidence="11">
    <location>
        <begin position="417"/>
        <end position="587"/>
    </location>
</feature>
<evidence type="ECO:0000313" key="12">
    <source>
        <dbReference type="EMBL" id="PZQ84761.1"/>
    </source>
</evidence>
<feature type="compositionally biased region" description="Basic residues" evidence="10">
    <location>
        <begin position="315"/>
        <end position="324"/>
    </location>
</feature>
<feature type="binding site" evidence="8">
    <location>
        <begin position="473"/>
        <end position="477"/>
    </location>
    <ligand>
        <name>GTP</name>
        <dbReference type="ChEBI" id="CHEBI:37565"/>
    </ligand>
</feature>
<dbReference type="SUPFAM" id="SSF52540">
    <property type="entry name" value="P-loop containing nucleoside triphosphate hydrolases"/>
    <property type="match status" value="1"/>
</dbReference>
<dbReference type="GO" id="GO:0003743">
    <property type="term" value="F:translation initiation factor activity"/>
    <property type="evidence" value="ECO:0007669"/>
    <property type="project" value="UniProtKB-UniRule"/>
</dbReference>
<dbReference type="Gene3D" id="3.40.50.300">
    <property type="entry name" value="P-loop containing nucleotide triphosphate hydrolases"/>
    <property type="match status" value="1"/>
</dbReference>
<keyword evidence="4 8" id="KW-0396">Initiation factor</keyword>
<evidence type="ECO:0000256" key="3">
    <source>
        <dbReference type="ARBA" id="ARBA00022490"/>
    </source>
</evidence>
<evidence type="ECO:0000256" key="4">
    <source>
        <dbReference type="ARBA" id="ARBA00022540"/>
    </source>
</evidence>
<proteinExistence type="inferred from homology"/>
<dbReference type="Pfam" id="PF11987">
    <property type="entry name" value="IF-2"/>
    <property type="match status" value="1"/>
</dbReference>
<dbReference type="Pfam" id="PF04760">
    <property type="entry name" value="IF2_N"/>
    <property type="match status" value="1"/>
</dbReference>
<keyword evidence="3 8" id="KW-0963">Cytoplasm</keyword>
<keyword evidence="7 8" id="KW-0342">GTP-binding</keyword>
<comment type="similarity">
    <text evidence="1 8 9">Belongs to the TRAFAC class translation factor GTPase superfamily. Classic translation factor GTPase family. IF-2 subfamily.</text>
</comment>
<protein>
    <recommendedName>
        <fullName evidence="2 8">Translation initiation factor IF-2</fullName>
    </recommendedName>
</protein>
<dbReference type="Proteomes" id="UP000248887">
    <property type="component" value="Unassembled WGS sequence"/>
</dbReference>
<feature type="compositionally biased region" description="Basic and acidic residues" evidence="10">
    <location>
        <begin position="142"/>
        <end position="208"/>
    </location>
</feature>
<comment type="caution">
    <text evidence="12">The sequence shown here is derived from an EMBL/GenBank/DDBJ whole genome shotgun (WGS) entry which is preliminary data.</text>
</comment>
<dbReference type="InterPro" id="IPR053905">
    <property type="entry name" value="EF-G-like_DII"/>
</dbReference>
<dbReference type="Pfam" id="PF22042">
    <property type="entry name" value="EF-G_D2"/>
    <property type="match status" value="1"/>
</dbReference>
<dbReference type="InterPro" id="IPR000795">
    <property type="entry name" value="T_Tr_GTP-bd_dom"/>
</dbReference>
<dbReference type="PROSITE" id="PS51722">
    <property type="entry name" value="G_TR_2"/>
    <property type="match status" value="1"/>
</dbReference>
<dbReference type="CDD" id="cd03692">
    <property type="entry name" value="mtIF2_IVc"/>
    <property type="match status" value="1"/>
</dbReference>
<evidence type="ECO:0000256" key="10">
    <source>
        <dbReference type="SAM" id="MobiDB-lite"/>
    </source>
</evidence>
<dbReference type="NCBIfam" id="TIGR00231">
    <property type="entry name" value="small_GTP"/>
    <property type="match status" value="1"/>
</dbReference>
<dbReference type="GO" id="GO:0003924">
    <property type="term" value="F:GTPase activity"/>
    <property type="evidence" value="ECO:0007669"/>
    <property type="project" value="UniProtKB-UniRule"/>
</dbReference>
<dbReference type="Gene3D" id="2.40.30.10">
    <property type="entry name" value="Translation factors"/>
    <property type="match status" value="2"/>
</dbReference>
<dbReference type="NCBIfam" id="TIGR00487">
    <property type="entry name" value="IF-2"/>
    <property type="match status" value="1"/>
</dbReference>
<dbReference type="EMBL" id="QFQD01000007">
    <property type="protein sequence ID" value="PZQ84761.1"/>
    <property type="molecule type" value="Genomic_DNA"/>
</dbReference>
<evidence type="ECO:0000256" key="7">
    <source>
        <dbReference type="ARBA" id="ARBA00023134"/>
    </source>
</evidence>
<dbReference type="Pfam" id="PF08364">
    <property type="entry name" value="IF2_assoc"/>
    <property type="match status" value="1"/>
</dbReference>
<keyword evidence="5 8" id="KW-0547">Nucleotide-binding</keyword>
<evidence type="ECO:0000256" key="2">
    <source>
        <dbReference type="ARBA" id="ARBA00020675"/>
    </source>
</evidence>
<dbReference type="InterPro" id="IPR013575">
    <property type="entry name" value="IF2_assoc_dom_bac"/>
</dbReference>
<dbReference type="InterPro" id="IPR023115">
    <property type="entry name" value="TIF_IF2_dom3"/>
</dbReference>
<dbReference type="PANTHER" id="PTHR43381">
    <property type="entry name" value="TRANSLATION INITIATION FACTOR IF-2-RELATED"/>
    <property type="match status" value="1"/>
</dbReference>
<dbReference type="GO" id="GO:0005525">
    <property type="term" value="F:GTP binding"/>
    <property type="evidence" value="ECO:0007669"/>
    <property type="project" value="UniProtKB-KW"/>
</dbReference>
<evidence type="ECO:0000256" key="1">
    <source>
        <dbReference type="ARBA" id="ARBA00007733"/>
    </source>
</evidence>
<keyword evidence="6 8" id="KW-0648">Protein biosynthesis</keyword>
<comment type="caution">
    <text evidence="8">Lacks conserved residue(s) required for the propagation of feature annotation.</text>
</comment>
<feature type="binding site" evidence="8">
    <location>
        <begin position="426"/>
        <end position="433"/>
    </location>
    <ligand>
        <name>GTP</name>
        <dbReference type="ChEBI" id="CHEBI:37565"/>
    </ligand>
</feature>
<reference evidence="12 13" key="1">
    <citation type="submission" date="2017-08" db="EMBL/GenBank/DDBJ databases">
        <title>Infants hospitalized years apart are colonized by the same room-sourced microbial strains.</title>
        <authorList>
            <person name="Brooks B."/>
            <person name="Olm M.R."/>
            <person name="Firek B.A."/>
            <person name="Baker R."/>
            <person name="Thomas B.C."/>
            <person name="Morowitz M.J."/>
            <person name="Banfield J.F."/>
        </authorList>
    </citation>
    <scope>NUCLEOTIDE SEQUENCE [LARGE SCALE GENOMIC DNA]</scope>
    <source>
        <strain evidence="12">S2_005_001_R2_27</strain>
    </source>
</reference>
<evidence type="ECO:0000256" key="9">
    <source>
        <dbReference type="RuleBase" id="RU000644"/>
    </source>
</evidence>
<dbReference type="SUPFAM" id="SSF50447">
    <property type="entry name" value="Translation proteins"/>
    <property type="match status" value="2"/>
</dbReference>
<dbReference type="FunFam" id="2.40.30.10:FF:000007">
    <property type="entry name" value="Translation initiation factor IF-2"/>
    <property type="match status" value="1"/>
</dbReference>
<dbReference type="InterPro" id="IPR006847">
    <property type="entry name" value="IF2_N"/>
</dbReference>
<dbReference type="CDD" id="cd01887">
    <property type="entry name" value="IF2_eIF5B"/>
    <property type="match status" value="1"/>
</dbReference>
<comment type="subcellular location">
    <subcellularLocation>
        <location evidence="8">Cytoplasm</location>
    </subcellularLocation>
</comment>
<dbReference type="InterPro" id="IPR027417">
    <property type="entry name" value="P-loop_NTPase"/>
</dbReference>
<comment type="function">
    <text evidence="8 9">One of the essential components for the initiation of protein synthesis. Protects formylmethionyl-tRNA from spontaneous hydrolysis and promotes its binding to the 30S ribosomal subunits. Also involved in the hydrolysis of GTP during the formation of the 70S ribosomal complex.</text>
</comment>
<dbReference type="InterPro" id="IPR036925">
    <property type="entry name" value="TIF_IF2_dom3_sf"/>
</dbReference>
<evidence type="ECO:0000256" key="6">
    <source>
        <dbReference type="ARBA" id="ARBA00022917"/>
    </source>
</evidence>
<feature type="region of interest" description="Disordered" evidence="10">
    <location>
        <begin position="1"/>
        <end position="330"/>
    </location>
</feature>
<dbReference type="InterPro" id="IPR015760">
    <property type="entry name" value="TIF_IF2"/>
</dbReference>
<dbReference type="Gene3D" id="3.40.50.10050">
    <property type="entry name" value="Translation initiation factor IF- 2, domain 3"/>
    <property type="match status" value="1"/>
</dbReference>
<feature type="compositionally biased region" description="Low complexity" evidence="10">
    <location>
        <begin position="209"/>
        <end position="250"/>
    </location>
</feature>
<dbReference type="FunFam" id="3.40.50.300:FF:000019">
    <property type="entry name" value="Translation initiation factor IF-2"/>
    <property type="match status" value="1"/>
</dbReference>
<dbReference type="FunFam" id="2.40.30.10:FF:000008">
    <property type="entry name" value="Translation initiation factor IF-2"/>
    <property type="match status" value="1"/>
</dbReference>
<dbReference type="PANTHER" id="PTHR43381:SF5">
    <property type="entry name" value="TR-TYPE G DOMAIN-CONTAINING PROTEIN"/>
    <property type="match status" value="1"/>
</dbReference>
<feature type="compositionally biased region" description="Low complexity" evidence="10">
    <location>
        <begin position="75"/>
        <end position="103"/>
    </location>
</feature>
<evidence type="ECO:0000259" key="11">
    <source>
        <dbReference type="PROSITE" id="PS51722"/>
    </source>
</evidence>
<evidence type="ECO:0000256" key="8">
    <source>
        <dbReference type="HAMAP-Rule" id="MF_00100"/>
    </source>
</evidence>
<dbReference type="InterPro" id="IPR009000">
    <property type="entry name" value="Transl_B-barrel_sf"/>
</dbReference>
<dbReference type="FunFam" id="3.40.50.10050:FF:000001">
    <property type="entry name" value="Translation initiation factor IF-2"/>
    <property type="match status" value="1"/>
</dbReference>
<organism evidence="12 13">
    <name type="scientific">Ancylobacter novellus</name>
    <name type="common">Thiobacillus novellus</name>
    <dbReference type="NCBI Taxonomy" id="921"/>
    <lineage>
        <taxon>Bacteria</taxon>
        <taxon>Pseudomonadati</taxon>
        <taxon>Pseudomonadota</taxon>
        <taxon>Alphaproteobacteria</taxon>
        <taxon>Hyphomicrobiales</taxon>
        <taxon>Xanthobacteraceae</taxon>
        <taxon>Ancylobacter</taxon>
    </lineage>
</organism>
<dbReference type="GO" id="GO:0005829">
    <property type="term" value="C:cytosol"/>
    <property type="evidence" value="ECO:0007669"/>
    <property type="project" value="TreeGrafter"/>
</dbReference>
<dbReference type="InterPro" id="IPR000178">
    <property type="entry name" value="TF_IF2_bacterial-like"/>
</dbReference>
<accession>A0A2W5R1Q5</accession>
<dbReference type="AlphaFoldDB" id="A0A2W5R1Q5"/>
<dbReference type="CDD" id="cd03702">
    <property type="entry name" value="IF2_mtIF2_II"/>
    <property type="match status" value="1"/>
</dbReference>
<feature type="binding site" evidence="8">
    <location>
        <begin position="527"/>
        <end position="530"/>
    </location>
    <ligand>
        <name>GTP</name>
        <dbReference type="ChEBI" id="CHEBI:37565"/>
    </ligand>
</feature>
<gene>
    <name evidence="8" type="primary">infB</name>
    <name evidence="12" type="ORF">DI549_03950</name>
</gene>
<name>A0A2W5R1Q5_ANCNO</name>
<sequence>MTDTKNPGEKTVGVGQGGKTLTLKRPVEQGVVRQSFSHGRSKSVVVEKVKRRVLGPGDKPEAPVAAPSAPPSPAPSVSVQAPRPAAQAAAPAARPPLRTQPAPNANISGPRPAPQGPRPGGVVLRSLTEEEARARTAALQDARVREVEERRRAEEEAVRRAEREAREKIEREAAEARKREEEARRAFEDEAKRKSEQEARKRFGEERPAAAAGASAPRTPASGAAAPRAGQPASPSAPAAAPGAPRVAAPRNVVMDAEEDDRRPVRRGPGGAPARPVTPPKPTRPAAGPEKSRGRLTVVTAQSGDDERQRSVASFRRRTQRMSGHRQVETKEKIAREVTVPETISIQELANRMAERAVDVIRLLMKQGQMVKITDVIDADTAQLIAEELGHTVRRVAESDVEEGLFDTADTDEELVTRPPVVTIMGHVDHGKTSLLDAIRKANVVSGEAGGITQHIGAYQVTSPLGGKVTFIDTPGHAAFTAMRARGAKVTDIVVLVVAADDGVMPQTIEAIHHARAAKVPLIVAINKIDKPDAKPERVRTELLQYEVQVESLGGDTLEVEVSAKAQTNLDKLLEAITLQAEVLDLKANPNRDAEGTVIEAKLDRGRGPVATVLVQRGTLHVGDIVVAGAEFGRVRALIDDKGANVAGAGPSFPVEVLGFNGTPEAGDRLAVVESEARAREITDYRQRQKREKAAARSATVRGSLEQMMSQAKTAGRKEFPLIIKGDVSGSVEAIISSLEKLGTDEVQARIIHSGAGGVNESDVTLAETAGAAIIAFNVRANKEARDAADRAGIEIRYYNIIYDLVDDVKAAMGGLLAPINRETMLGNALIKEIFAVSKVGKVAGCLVTDGIVERGQHVRLIRDNVVIHEGKLATLNRFKDAVNVVQSGQECGMSFENYQDMRAGDVIECYRVEVVQRTL</sequence>
<evidence type="ECO:0000256" key="5">
    <source>
        <dbReference type="ARBA" id="ARBA00022741"/>
    </source>
</evidence>
<dbReference type="InterPro" id="IPR005225">
    <property type="entry name" value="Small_GTP-bd"/>
</dbReference>
<evidence type="ECO:0000313" key="13">
    <source>
        <dbReference type="Proteomes" id="UP000248887"/>
    </source>
</evidence>
<dbReference type="Pfam" id="PF00009">
    <property type="entry name" value="GTP_EFTU"/>
    <property type="match status" value="1"/>
</dbReference>
<dbReference type="SUPFAM" id="SSF52156">
    <property type="entry name" value="Initiation factor IF2/eIF5b, domain 3"/>
    <property type="match status" value="1"/>
</dbReference>